<dbReference type="EMBL" id="BOML01000038">
    <property type="protein sequence ID" value="GIE03423.1"/>
    <property type="molecule type" value="Genomic_DNA"/>
</dbReference>
<protein>
    <submittedName>
        <fullName evidence="1">Uncharacterized protein</fullName>
    </submittedName>
</protein>
<name>A0ABQ3Z0T0_9ACTN</name>
<organism evidence="1 2">
    <name type="scientific">Paractinoplanes durhamensis</name>
    <dbReference type="NCBI Taxonomy" id="113563"/>
    <lineage>
        <taxon>Bacteria</taxon>
        <taxon>Bacillati</taxon>
        <taxon>Actinomycetota</taxon>
        <taxon>Actinomycetes</taxon>
        <taxon>Micromonosporales</taxon>
        <taxon>Micromonosporaceae</taxon>
        <taxon>Paractinoplanes</taxon>
    </lineage>
</organism>
<dbReference type="RefSeq" id="WP_203729302.1">
    <property type="nucleotide sequence ID" value="NZ_BAAATX010000006.1"/>
</dbReference>
<accession>A0ABQ3Z0T0</accession>
<reference evidence="1 2" key="1">
    <citation type="submission" date="2021-01" db="EMBL/GenBank/DDBJ databases">
        <title>Whole genome shotgun sequence of Actinoplanes durhamensis NBRC 14914.</title>
        <authorList>
            <person name="Komaki H."/>
            <person name="Tamura T."/>
        </authorList>
    </citation>
    <scope>NUCLEOTIDE SEQUENCE [LARGE SCALE GENOMIC DNA]</scope>
    <source>
        <strain evidence="1 2">NBRC 14914</strain>
    </source>
</reference>
<gene>
    <name evidence="1" type="ORF">Adu01nite_47730</name>
</gene>
<evidence type="ECO:0000313" key="2">
    <source>
        <dbReference type="Proteomes" id="UP000637628"/>
    </source>
</evidence>
<proteinExistence type="predicted"/>
<comment type="caution">
    <text evidence="1">The sequence shown here is derived from an EMBL/GenBank/DDBJ whole genome shotgun (WGS) entry which is preliminary data.</text>
</comment>
<sequence length="534" mass="58694">MKSFTVGQRITLLYSVETVRAGALGTVREVHPDQDSVVADWDNGPTATAHPATDLGAVTSSWVPAAGTGLTWPQTLQAVRAAGNQAGREAADQWCRATIGENATSDPKPAARNALLDIAGESPELIVGLPLYHRAGRDAVEPPTDSDLVTLMDGPHLPTHWNISDDCCNEATDAYQDAFDTGLVEHVAEQCRLVASPTGDGRDLSHLGAKDIRLGRAGVFSGHWHATTDDGPDRYRIGFAGVLVDWWNGWAVFDCTREVADRIVADLDATREQERQDWWRRGLRRRADLNRAVDETLARVWFDRDVLVMDQRGMSRDPQAIERGTAAADGRWIVMGRNWTWQAVDPHDCDHIAGDLPATGDEQVWTLLWHTPGLRVPHDRLRITPAGTITLALDGEPVAVTDHHGDGSRLRFLRDDLFGPQDWATYLTESRYQDGPVSEARLLTALLIEAELGQRITAREPGTTLVRLLDDAGHTIETRPVPVAPRDWDAVRALAVTLPDERAGTRWQVWVSHGWLALTPTGPNPSPDTAPTQQ</sequence>
<dbReference type="Proteomes" id="UP000637628">
    <property type="component" value="Unassembled WGS sequence"/>
</dbReference>
<evidence type="ECO:0000313" key="1">
    <source>
        <dbReference type="EMBL" id="GIE03423.1"/>
    </source>
</evidence>
<keyword evidence="2" id="KW-1185">Reference proteome</keyword>